<evidence type="ECO:0000256" key="1">
    <source>
        <dbReference type="ARBA" id="ARBA00012528"/>
    </source>
</evidence>
<dbReference type="PROSITE" id="PS50887">
    <property type="entry name" value="GGDEF"/>
    <property type="match status" value="1"/>
</dbReference>
<proteinExistence type="predicted"/>
<dbReference type="InterPro" id="IPR029787">
    <property type="entry name" value="Nucleotide_cyclase"/>
</dbReference>
<dbReference type="GO" id="GO:0052621">
    <property type="term" value="F:diguanylate cyclase activity"/>
    <property type="evidence" value="ECO:0007669"/>
    <property type="project" value="UniProtKB-EC"/>
</dbReference>
<accession>A0A8J2V1B2</accession>
<gene>
    <name evidence="5" type="ORF">GCM10011342_12190</name>
</gene>
<sequence>MSQPKENQYVTQVATNDDYSHSVQVASEVFDLVARYMTPPKPKTYELWYSYASRDNEALREDVEDILRKSGTLSEYDIDQILSEYRDNEKRIVQAQDAIGKHFDKELSNILHMMEASADRSQDYSTSLGEANEVLPGLSDPSKIRDLVQSLILRNREMQVQTEALSENLNRSKDHIQSLRDDLADLRARSLKDPLTQVGNRGYFDATLAHEVSTAKAAGHDLCLVMTDIDHFKRVNDVHGHIIGDWILKDFAAMISSSIKGRDSVARYGGEEFGIVLPMTDLRGAKTLIENIRRQFEAKERVLKTTGKPMEPVTASFGIASLGESDDSLSLLSRADEKLYEAKRGGRNKTVTDELSHSA</sequence>
<dbReference type="InterPro" id="IPR000160">
    <property type="entry name" value="GGDEF_dom"/>
</dbReference>
<dbReference type="SUPFAM" id="SSF55073">
    <property type="entry name" value="Nucleotide cyclase"/>
    <property type="match status" value="1"/>
</dbReference>
<dbReference type="EC" id="2.7.7.65" evidence="1"/>
<dbReference type="Pfam" id="PF00990">
    <property type="entry name" value="GGDEF"/>
    <property type="match status" value="1"/>
</dbReference>
<dbReference type="GO" id="GO:1902201">
    <property type="term" value="P:negative regulation of bacterial-type flagellum-dependent cell motility"/>
    <property type="evidence" value="ECO:0007669"/>
    <property type="project" value="TreeGrafter"/>
</dbReference>
<organism evidence="5 6">
    <name type="scientific">Aquisalinus flavus</name>
    <dbReference type="NCBI Taxonomy" id="1526572"/>
    <lineage>
        <taxon>Bacteria</taxon>
        <taxon>Pseudomonadati</taxon>
        <taxon>Pseudomonadota</taxon>
        <taxon>Alphaproteobacteria</taxon>
        <taxon>Parvularculales</taxon>
        <taxon>Parvularculaceae</taxon>
        <taxon>Aquisalinus</taxon>
    </lineage>
</organism>
<reference evidence="5" key="1">
    <citation type="journal article" date="2014" name="Int. J. Syst. Evol. Microbiol.">
        <title>Complete genome sequence of Corynebacterium casei LMG S-19264T (=DSM 44701T), isolated from a smear-ripened cheese.</title>
        <authorList>
            <consortium name="US DOE Joint Genome Institute (JGI-PGF)"/>
            <person name="Walter F."/>
            <person name="Albersmeier A."/>
            <person name="Kalinowski J."/>
            <person name="Ruckert C."/>
        </authorList>
    </citation>
    <scope>NUCLEOTIDE SEQUENCE</scope>
    <source>
        <strain evidence="5">CGMCC 1.12921</strain>
    </source>
</reference>
<dbReference type="Proteomes" id="UP000613582">
    <property type="component" value="Unassembled WGS sequence"/>
</dbReference>
<dbReference type="InterPro" id="IPR050469">
    <property type="entry name" value="Diguanylate_Cyclase"/>
</dbReference>
<evidence type="ECO:0000259" key="4">
    <source>
        <dbReference type="PROSITE" id="PS50887"/>
    </source>
</evidence>
<dbReference type="PANTHER" id="PTHR45138">
    <property type="entry name" value="REGULATORY COMPONENTS OF SENSORY TRANSDUCTION SYSTEM"/>
    <property type="match status" value="1"/>
</dbReference>
<evidence type="ECO:0000313" key="5">
    <source>
        <dbReference type="EMBL" id="GGD04784.1"/>
    </source>
</evidence>
<dbReference type="GO" id="GO:0005886">
    <property type="term" value="C:plasma membrane"/>
    <property type="evidence" value="ECO:0007669"/>
    <property type="project" value="TreeGrafter"/>
</dbReference>
<dbReference type="SMART" id="SM00267">
    <property type="entry name" value="GGDEF"/>
    <property type="match status" value="1"/>
</dbReference>
<evidence type="ECO:0000256" key="3">
    <source>
        <dbReference type="SAM" id="Coils"/>
    </source>
</evidence>
<protein>
    <recommendedName>
        <fullName evidence="1">diguanylate cyclase</fullName>
        <ecNumber evidence="1">2.7.7.65</ecNumber>
    </recommendedName>
</protein>
<dbReference type="AlphaFoldDB" id="A0A8J2V1B2"/>
<keyword evidence="3" id="KW-0175">Coiled coil</keyword>
<dbReference type="FunFam" id="3.30.70.270:FF:000001">
    <property type="entry name" value="Diguanylate cyclase domain protein"/>
    <property type="match status" value="1"/>
</dbReference>
<comment type="caution">
    <text evidence="5">The sequence shown here is derived from an EMBL/GenBank/DDBJ whole genome shotgun (WGS) entry which is preliminary data.</text>
</comment>
<feature type="coiled-coil region" evidence="3">
    <location>
        <begin position="162"/>
        <end position="189"/>
    </location>
</feature>
<evidence type="ECO:0000256" key="2">
    <source>
        <dbReference type="ARBA" id="ARBA00034247"/>
    </source>
</evidence>
<name>A0A8J2V1B2_9PROT</name>
<dbReference type="CDD" id="cd01949">
    <property type="entry name" value="GGDEF"/>
    <property type="match status" value="1"/>
</dbReference>
<dbReference type="EMBL" id="BMGH01000001">
    <property type="protein sequence ID" value="GGD04784.1"/>
    <property type="molecule type" value="Genomic_DNA"/>
</dbReference>
<comment type="catalytic activity">
    <reaction evidence="2">
        <text>2 GTP = 3',3'-c-di-GMP + 2 diphosphate</text>
        <dbReference type="Rhea" id="RHEA:24898"/>
        <dbReference type="ChEBI" id="CHEBI:33019"/>
        <dbReference type="ChEBI" id="CHEBI:37565"/>
        <dbReference type="ChEBI" id="CHEBI:58805"/>
        <dbReference type="EC" id="2.7.7.65"/>
    </reaction>
</comment>
<keyword evidence="6" id="KW-1185">Reference proteome</keyword>
<dbReference type="PANTHER" id="PTHR45138:SF9">
    <property type="entry name" value="DIGUANYLATE CYCLASE DGCM-RELATED"/>
    <property type="match status" value="1"/>
</dbReference>
<dbReference type="RefSeq" id="WP_188160368.1">
    <property type="nucleotide sequence ID" value="NZ_BMGH01000001.1"/>
</dbReference>
<dbReference type="InterPro" id="IPR043128">
    <property type="entry name" value="Rev_trsase/Diguanyl_cyclase"/>
</dbReference>
<dbReference type="NCBIfam" id="TIGR00254">
    <property type="entry name" value="GGDEF"/>
    <property type="match status" value="1"/>
</dbReference>
<evidence type="ECO:0000313" key="6">
    <source>
        <dbReference type="Proteomes" id="UP000613582"/>
    </source>
</evidence>
<dbReference type="Gene3D" id="3.30.70.270">
    <property type="match status" value="1"/>
</dbReference>
<reference evidence="5" key="2">
    <citation type="submission" date="2020-09" db="EMBL/GenBank/DDBJ databases">
        <authorList>
            <person name="Sun Q."/>
            <person name="Zhou Y."/>
        </authorList>
    </citation>
    <scope>NUCLEOTIDE SEQUENCE</scope>
    <source>
        <strain evidence="5">CGMCC 1.12921</strain>
    </source>
</reference>
<feature type="domain" description="GGDEF" evidence="4">
    <location>
        <begin position="220"/>
        <end position="355"/>
    </location>
</feature>
<dbReference type="GO" id="GO:0043709">
    <property type="term" value="P:cell adhesion involved in single-species biofilm formation"/>
    <property type="evidence" value="ECO:0007669"/>
    <property type="project" value="TreeGrafter"/>
</dbReference>